<protein>
    <submittedName>
        <fullName evidence="4">DUF418 domain-containing protein</fullName>
    </submittedName>
</protein>
<evidence type="ECO:0000256" key="2">
    <source>
        <dbReference type="SAM" id="Phobius"/>
    </source>
</evidence>
<feature type="transmembrane region" description="Helical" evidence="2">
    <location>
        <begin position="339"/>
        <end position="364"/>
    </location>
</feature>
<accession>A0A7W3XW53</accession>
<comment type="caution">
    <text evidence="4">The sequence shown here is derived from an EMBL/GenBank/DDBJ whole genome shotgun (WGS) entry which is preliminary data.</text>
</comment>
<keyword evidence="2" id="KW-0472">Membrane</keyword>
<feature type="transmembrane region" description="Helical" evidence="2">
    <location>
        <begin position="90"/>
        <end position="108"/>
    </location>
</feature>
<dbReference type="Proteomes" id="UP000530234">
    <property type="component" value="Unassembled WGS sequence"/>
</dbReference>
<dbReference type="PANTHER" id="PTHR30590">
    <property type="entry name" value="INNER MEMBRANE PROTEIN"/>
    <property type="match status" value="1"/>
</dbReference>
<feature type="transmembrane region" description="Helical" evidence="2">
    <location>
        <begin position="229"/>
        <end position="250"/>
    </location>
</feature>
<name>A0A7W3XW53_9ACTN</name>
<keyword evidence="5" id="KW-1185">Reference proteome</keyword>
<feature type="transmembrane region" description="Helical" evidence="2">
    <location>
        <begin position="300"/>
        <end position="318"/>
    </location>
</feature>
<proteinExistence type="predicted"/>
<evidence type="ECO:0000313" key="4">
    <source>
        <dbReference type="EMBL" id="MBB0229700.1"/>
    </source>
</evidence>
<gene>
    <name evidence="4" type="ORF">FOE67_09265</name>
</gene>
<evidence type="ECO:0000256" key="1">
    <source>
        <dbReference type="SAM" id="MobiDB-lite"/>
    </source>
</evidence>
<dbReference type="RefSeq" id="WP_182662452.1">
    <property type="nucleotide sequence ID" value="NZ_VKHS01000157.1"/>
</dbReference>
<dbReference type="EMBL" id="VKHS01000157">
    <property type="protein sequence ID" value="MBB0229700.1"/>
    <property type="molecule type" value="Genomic_DNA"/>
</dbReference>
<keyword evidence="2" id="KW-1133">Transmembrane helix</keyword>
<feature type="transmembrane region" description="Helical" evidence="2">
    <location>
        <begin position="370"/>
        <end position="391"/>
    </location>
</feature>
<evidence type="ECO:0000259" key="3">
    <source>
        <dbReference type="Pfam" id="PF04235"/>
    </source>
</evidence>
<dbReference type="InterPro" id="IPR052529">
    <property type="entry name" value="Bact_Transport_Assoc"/>
</dbReference>
<keyword evidence="2" id="KW-0812">Transmembrane</keyword>
<dbReference type="InterPro" id="IPR007349">
    <property type="entry name" value="DUF418"/>
</dbReference>
<organism evidence="4 5">
    <name type="scientific">Streptomyces calidiresistens</name>
    <dbReference type="NCBI Taxonomy" id="1485586"/>
    <lineage>
        <taxon>Bacteria</taxon>
        <taxon>Bacillati</taxon>
        <taxon>Actinomycetota</taxon>
        <taxon>Actinomycetes</taxon>
        <taxon>Kitasatosporales</taxon>
        <taxon>Streptomycetaceae</taxon>
        <taxon>Streptomyces</taxon>
    </lineage>
</organism>
<feature type="transmembrane region" description="Helical" evidence="2">
    <location>
        <begin position="271"/>
        <end position="294"/>
    </location>
</feature>
<dbReference type="PANTHER" id="PTHR30590:SF2">
    <property type="entry name" value="INNER MEMBRANE PROTEIN"/>
    <property type="match status" value="1"/>
</dbReference>
<feature type="domain" description="DUF418" evidence="3">
    <location>
        <begin position="252"/>
        <end position="406"/>
    </location>
</feature>
<feature type="region of interest" description="Disordered" evidence="1">
    <location>
        <begin position="1"/>
        <end position="29"/>
    </location>
</feature>
<feature type="transmembrane region" description="Helical" evidence="2">
    <location>
        <begin position="166"/>
        <end position="188"/>
    </location>
</feature>
<sequence length="419" mass="44971">MKPSDADSTARAARADARPVAQPPPPAGGGGRVEVLDLLRGIAIIGTLGTNIWLFTHPLGPASAFLDIPEADSVGGAVEVALRALTNGKFLALLTILFGVGLGLQYRSALRRGRAWPGRYPWRATLLFLEGLLHFVLVFEFDVLMGYALVSMIVVYLMVRGDGWARVWLVGAAVLHLLLVAAVTASLVPTNDGSGGSASAETTPAPAWVEVYETGSWVDQLGTRLDNALLFRLEMVLILPMGVALFLVGARLLRAGAFERGERGDRLRRRLAWWGLGAGVPLNAVTAFAGPDWFLVDRYVVPPLVALGLLGLITEWALRTTGGPGPLRRGVSAVGRTALSCYVFQNLAASVLCYGWGLGLAAAWDGARPWWPVVAWAVIVAVFMVGATLWLRRFERGPLEIVLHAAYSAPRRASARRGR</sequence>
<reference evidence="5" key="1">
    <citation type="submission" date="2019-10" db="EMBL/GenBank/DDBJ databases">
        <title>Streptomyces sp. nov., a novel actinobacterium isolated from alkaline environment.</title>
        <authorList>
            <person name="Golinska P."/>
        </authorList>
    </citation>
    <scope>NUCLEOTIDE SEQUENCE [LARGE SCALE GENOMIC DNA]</scope>
    <source>
        <strain evidence="5">DSM 42108</strain>
    </source>
</reference>
<dbReference type="AlphaFoldDB" id="A0A7W3XW53"/>
<dbReference type="Pfam" id="PF04235">
    <property type="entry name" value="DUF418"/>
    <property type="match status" value="1"/>
</dbReference>
<feature type="transmembrane region" description="Helical" evidence="2">
    <location>
        <begin position="143"/>
        <end position="159"/>
    </location>
</feature>
<evidence type="ECO:0000313" key="5">
    <source>
        <dbReference type="Proteomes" id="UP000530234"/>
    </source>
</evidence>